<keyword evidence="3" id="KW-0808">Transferase</keyword>
<dbReference type="InterPro" id="IPR016461">
    <property type="entry name" value="COMT-like"/>
</dbReference>
<dbReference type="PANTHER" id="PTHR11746">
    <property type="entry name" value="O-METHYLTRANSFERASE"/>
    <property type="match status" value="1"/>
</dbReference>
<dbReference type="PIRSF" id="PIRSF005739">
    <property type="entry name" value="O-mtase"/>
    <property type="match status" value="1"/>
</dbReference>
<dbReference type="GO" id="GO:0017096">
    <property type="term" value="F:acetylserotonin O-methyltransferase activity"/>
    <property type="evidence" value="ECO:0007669"/>
    <property type="project" value="UniProtKB-EC"/>
</dbReference>
<reference evidence="14 15" key="1">
    <citation type="submission" date="2012-08" db="EMBL/GenBank/DDBJ databases">
        <title>Oryza genome evolution.</title>
        <authorList>
            <person name="Wing R.A."/>
        </authorList>
    </citation>
    <scope>NUCLEOTIDE SEQUENCE</scope>
</reference>
<evidence type="ECO:0000256" key="8">
    <source>
        <dbReference type="ARBA" id="ARBA00043260"/>
    </source>
</evidence>
<evidence type="ECO:0000256" key="5">
    <source>
        <dbReference type="ARBA" id="ARBA00037926"/>
    </source>
</evidence>
<keyword evidence="2" id="KW-0489">Methyltransferase</keyword>
<keyword evidence="15" id="KW-1185">Reference proteome</keyword>
<dbReference type="Gramene" id="LPERR06G09490.1">
    <property type="protein sequence ID" value="LPERR06G09490.1"/>
    <property type="gene ID" value="LPERR06G09490"/>
</dbReference>
<dbReference type="EnsemblPlants" id="LPERR06G09490.1">
    <property type="protein sequence ID" value="LPERR06G09490.1"/>
    <property type="gene ID" value="LPERR06G09490"/>
</dbReference>
<comment type="pathway">
    <text evidence="5">Aromatic compound metabolism; melatonin biosynthesis; melatonin from serotonin: step 1/2.</text>
</comment>
<evidence type="ECO:0000313" key="15">
    <source>
        <dbReference type="Proteomes" id="UP000032180"/>
    </source>
</evidence>
<dbReference type="Pfam" id="PF08100">
    <property type="entry name" value="Dimerisation"/>
    <property type="match status" value="1"/>
</dbReference>
<dbReference type="GO" id="GO:0030187">
    <property type="term" value="P:melatonin biosynthetic process"/>
    <property type="evidence" value="ECO:0007669"/>
    <property type="project" value="UniProtKB-KW"/>
</dbReference>
<evidence type="ECO:0000259" key="12">
    <source>
        <dbReference type="Pfam" id="PF00891"/>
    </source>
</evidence>
<comment type="function">
    <text evidence="10">Methyltransferase which catalyzes the transfer of a methyl group onto N-acetylserotonin, producing melatonin (N-acetyl-5-methoxytryptamine).</text>
</comment>
<dbReference type="EC" id="2.1.1.4" evidence="7"/>
<sequence length="380" mass="41173">MVFVQHEKMNTDDMLQGHLQLYHHLLSYIKSMALKCATELGIPAALHRRGGAATLADIATEISLHQAKLPHLRRLMRVLTVSGIFAIAQEHPSSSSTGNGEIVYTLTAASRLLAAGEHDMSPMLRFLVHPTALTPFFSLHAWFRAHDDDDAGNSGGGAAAARSLFEMAHGFPRWEMTGRDAAYGAVLSDAMAADSRFVMEVVMREAGGDVFGGIGSLVDVGGGHGAAAAAVAKAFPHVKCSVLDLPHVVSQAPAAGDRGNVEFMAGDMFEFVPPADAVLLKYVLHCFGDDDCIKILRRCMEAIPTRDAGGKVKIVNMVVGSGSQENIFKETQALFDLYMTYIDGVEREEKEWEKIFFKAGFSAYKIMPILGFLSVIEVYP</sequence>
<reference evidence="14" key="3">
    <citation type="submission" date="2015-04" db="UniProtKB">
        <authorList>
            <consortium name="EnsemblPlants"/>
        </authorList>
    </citation>
    <scope>IDENTIFICATION</scope>
</reference>
<dbReference type="eggNOG" id="KOG3178">
    <property type="taxonomic scope" value="Eukaryota"/>
</dbReference>
<dbReference type="GO" id="GO:0046983">
    <property type="term" value="F:protein dimerization activity"/>
    <property type="evidence" value="ECO:0007669"/>
    <property type="project" value="InterPro"/>
</dbReference>
<dbReference type="FunFam" id="1.10.10.10:FF:000292">
    <property type="entry name" value="O-methyltransferase ZRP4"/>
    <property type="match status" value="1"/>
</dbReference>
<name>A0A0D9WP90_9ORYZ</name>
<feature type="domain" description="O-methyltransferase dimerisation" evidence="13">
    <location>
        <begin position="23"/>
        <end position="114"/>
    </location>
</feature>
<keyword evidence="8" id="KW-0471">Melatonin biosynthesis</keyword>
<dbReference type="InterPro" id="IPR001077">
    <property type="entry name" value="COMT_C"/>
</dbReference>
<comment type="subunit">
    <text evidence="1">Homodimer.</text>
</comment>
<evidence type="ECO:0000256" key="11">
    <source>
        <dbReference type="PIRSR" id="PIRSR005739-1"/>
    </source>
</evidence>
<feature type="active site" description="Proton acceptor" evidence="11">
    <location>
        <position position="285"/>
    </location>
</feature>
<evidence type="ECO:0000256" key="1">
    <source>
        <dbReference type="ARBA" id="ARBA00011738"/>
    </source>
</evidence>
<evidence type="ECO:0000313" key="14">
    <source>
        <dbReference type="EnsemblPlants" id="LPERR06G09490.1"/>
    </source>
</evidence>
<dbReference type="Gene3D" id="1.10.10.10">
    <property type="entry name" value="Winged helix-like DNA-binding domain superfamily/Winged helix DNA-binding domain"/>
    <property type="match status" value="1"/>
</dbReference>
<evidence type="ECO:0000256" key="6">
    <source>
        <dbReference type="ARBA" id="ARBA00038277"/>
    </source>
</evidence>
<evidence type="ECO:0000259" key="13">
    <source>
        <dbReference type="Pfam" id="PF08100"/>
    </source>
</evidence>
<dbReference type="PROSITE" id="PS51683">
    <property type="entry name" value="SAM_OMT_II"/>
    <property type="match status" value="1"/>
</dbReference>
<comment type="catalytic activity">
    <reaction evidence="9">
        <text>N-acetylserotonin + S-adenosyl-L-methionine = melatonin + S-adenosyl-L-homocysteine + H(+)</text>
        <dbReference type="Rhea" id="RHEA:15573"/>
        <dbReference type="ChEBI" id="CHEBI:15378"/>
        <dbReference type="ChEBI" id="CHEBI:16796"/>
        <dbReference type="ChEBI" id="CHEBI:17697"/>
        <dbReference type="ChEBI" id="CHEBI:57856"/>
        <dbReference type="ChEBI" id="CHEBI:59789"/>
        <dbReference type="EC" id="2.1.1.4"/>
    </reaction>
</comment>
<keyword evidence="4" id="KW-0949">S-adenosyl-L-methionine</keyword>
<dbReference type="InterPro" id="IPR029063">
    <property type="entry name" value="SAM-dependent_MTases_sf"/>
</dbReference>
<evidence type="ECO:0000256" key="4">
    <source>
        <dbReference type="ARBA" id="ARBA00022691"/>
    </source>
</evidence>
<dbReference type="InterPro" id="IPR012967">
    <property type="entry name" value="COMT_dimerisation"/>
</dbReference>
<feature type="domain" description="O-methyltransferase C-terminal" evidence="12">
    <location>
        <begin position="163"/>
        <end position="362"/>
    </location>
</feature>
<protein>
    <recommendedName>
        <fullName evidence="7">acetylserotonin O-methyltransferase</fullName>
        <ecNumber evidence="7">2.1.1.4</ecNumber>
    </recommendedName>
</protein>
<dbReference type="Proteomes" id="UP000032180">
    <property type="component" value="Chromosome 6"/>
</dbReference>
<dbReference type="Gene3D" id="3.40.50.150">
    <property type="entry name" value="Vaccinia Virus protein VP39"/>
    <property type="match status" value="1"/>
</dbReference>
<dbReference type="SUPFAM" id="SSF53335">
    <property type="entry name" value="S-adenosyl-L-methionine-dependent methyltransferases"/>
    <property type="match status" value="1"/>
</dbReference>
<evidence type="ECO:0000256" key="3">
    <source>
        <dbReference type="ARBA" id="ARBA00022679"/>
    </source>
</evidence>
<dbReference type="AlphaFoldDB" id="A0A0D9WP90"/>
<comment type="similarity">
    <text evidence="6">Belongs to the class I-like SAM-binding methyltransferase superfamily. Cation-independent O-methyltransferase family.</text>
</comment>
<dbReference type="SUPFAM" id="SSF46785">
    <property type="entry name" value="Winged helix' DNA-binding domain"/>
    <property type="match status" value="1"/>
</dbReference>
<organism evidence="14 15">
    <name type="scientific">Leersia perrieri</name>
    <dbReference type="NCBI Taxonomy" id="77586"/>
    <lineage>
        <taxon>Eukaryota</taxon>
        <taxon>Viridiplantae</taxon>
        <taxon>Streptophyta</taxon>
        <taxon>Embryophyta</taxon>
        <taxon>Tracheophyta</taxon>
        <taxon>Spermatophyta</taxon>
        <taxon>Magnoliopsida</taxon>
        <taxon>Liliopsida</taxon>
        <taxon>Poales</taxon>
        <taxon>Poaceae</taxon>
        <taxon>BOP clade</taxon>
        <taxon>Oryzoideae</taxon>
        <taxon>Oryzeae</taxon>
        <taxon>Oryzinae</taxon>
        <taxon>Leersia</taxon>
    </lineage>
</organism>
<reference evidence="15" key="2">
    <citation type="submission" date="2013-12" db="EMBL/GenBank/DDBJ databases">
        <authorList>
            <person name="Yu Y."/>
            <person name="Lee S."/>
            <person name="de Baynast K."/>
            <person name="Wissotski M."/>
            <person name="Liu L."/>
            <person name="Talag J."/>
            <person name="Goicoechea J."/>
            <person name="Angelova A."/>
            <person name="Jetty R."/>
            <person name="Kudrna D."/>
            <person name="Golser W."/>
            <person name="Rivera L."/>
            <person name="Zhang J."/>
            <person name="Wing R."/>
        </authorList>
    </citation>
    <scope>NUCLEOTIDE SEQUENCE</scope>
</reference>
<dbReference type="GO" id="GO:0032259">
    <property type="term" value="P:methylation"/>
    <property type="evidence" value="ECO:0007669"/>
    <property type="project" value="UniProtKB-KW"/>
</dbReference>
<dbReference type="InterPro" id="IPR036390">
    <property type="entry name" value="WH_DNA-bd_sf"/>
</dbReference>
<proteinExistence type="inferred from homology"/>
<dbReference type="FunFam" id="3.40.50.150:FF:000057">
    <property type="entry name" value="O-methyltransferase ZRP4"/>
    <property type="match status" value="1"/>
</dbReference>
<dbReference type="Pfam" id="PF00891">
    <property type="entry name" value="Methyltransf_2"/>
    <property type="match status" value="1"/>
</dbReference>
<accession>A0A0D9WP90</accession>
<evidence type="ECO:0000256" key="10">
    <source>
        <dbReference type="ARBA" id="ARBA00058933"/>
    </source>
</evidence>
<evidence type="ECO:0000256" key="9">
    <source>
        <dbReference type="ARBA" id="ARBA00050215"/>
    </source>
</evidence>
<dbReference type="STRING" id="77586.A0A0D9WP90"/>
<dbReference type="InterPro" id="IPR036388">
    <property type="entry name" value="WH-like_DNA-bd_sf"/>
</dbReference>
<evidence type="ECO:0000256" key="7">
    <source>
        <dbReference type="ARBA" id="ARBA00039116"/>
    </source>
</evidence>
<dbReference type="HOGENOM" id="CLU_005533_7_0_1"/>
<evidence type="ECO:0000256" key="2">
    <source>
        <dbReference type="ARBA" id="ARBA00022603"/>
    </source>
</evidence>